<keyword evidence="1 3" id="KW-0547">Nucleotide-binding</keyword>
<dbReference type="GO" id="GO:0035556">
    <property type="term" value="P:intracellular signal transduction"/>
    <property type="evidence" value="ECO:0007669"/>
    <property type="project" value="TreeGrafter"/>
</dbReference>
<evidence type="ECO:0000313" key="5">
    <source>
        <dbReference type="EMBL" id="OLY80337.1"/>
    </source>
</evidence>
<comment type="caution">
    <text evidence="5">The sequence shown here is derived from an EMBL/GenBank/DDBJ whole genome shotgun (WGS) entry which is preliminary data.</text>
</comment>
<evidence type="ECO:0000313" key="6">
    <source>
        <dbReference type="Proteomes" id="UP000187455"/>
    </source>
</evidence>
<keyword evidence="2 3" id="KW-0067">ATP-binding</keyword>
<dbReference type="GO" id="GO:0005524">
    <property type="term" value="F:ATP binding"/>
    <property type="evidence" value="ECO:0007669"/>
    <property type="project" value="UniProtKB-UniRule"/>
</dbReference>
<dbReference type="STRING" id="133383.A0A1R0GTX2"/>
<keyword evidence="5" id="KW-0418">Kinase</keyword>
<feature type="domain" description="Protein kinase" evidence="4">
    <location>
        <begin position="1"/>
        <end position="136"/>
    </location>
</feature>
<sequence length="136" mass="15537">MPKNVNSVPPGPKIIDVNKKNKSGLFGNYMLLHTIGEGEFAKVKLALNRDTGQEAVDHRYIVKLYDIIETERYIGLVLEYASGGELFEHILAHRYLRERDACRLFAQLISAVSCLHYNKIVHRDLKLVSIIHFFGL</sequence>
<evidence type="ECO:0000256" key="2">
    <source>
        <dbReference type="ARBA" id="ARBA00022840"/>
    </source>
</evidence>
<keyword evidence="5" id="KW-0808">Transferase</keyword>
<gene>
    <name evidence="5" type="ORF">AYI68_g5570</name>
</gene>
<keyword evidence="6" id="KW-1185">Reference proteome</keyword>
<reference evidence="5 6" key="1">
    <citation type="journal article" date="2016" name="Mol. Biol. Evol.">
        <title>Genome-Wide Survey of Gut Fungi (Harpellales) Reveals the First Horizontally Transferred Ubiquitin Gene from a Mosquito Host.</title>
        <authorList>
            <person name="Wang Y."/>
            <person name="White M.M."/>
            <person name="Kvist S."/>
            <person name="Moncalvo J.M."/>
        </authorList>
    </citation>
    <scope>NUCLEOTIDE SEQUENCE [LARGE SCALE GENOMIC DNA]</scope>
    <source>
        <strain evidence="5 6">ALG-7-W6</strain>
    </source>
</reference>
<dbReference type="GO" id="GO:0004674">
    <property type="term" value="F:protein serine/threonine kinase activity"/>
    <property type="evidence" value="ECO:0007669"/>
    <property type="project" value="TreeGrafter"/>
</dbReference>
<dbReference type="EMBL" id="LSSL01003567">
    <property type="protein sequence ID" value="OLY80337.1"/>
    <property type="molecule type" value="Genomic_DNA"/>
</dbReference>
<dbReference type="SMART" id="SM00220">
    <property type="entry name" value="S_TKc"/>
    <property type="match status" value="1"/>
</dbReference>
<dbReference type="AlphaFoldDB" id="A0A1R0GTX2"/>
<dbReference type="Gene3D" id="1.10.510.10">
    <property type="entry name" value="Transferase(Phosphotransferase) domain 1"/>
    <property type="match status" value="1"/>
</dbReference>
<protein>
    <submittedName>
        <fullName evidence="5">Serine/threonine-protein kinase ppk1</fullName>
    </submittedName>
</protein>
<accession>A0A1R0GTX2</accession>
<dbReference type="PROSITE" id="PS50011">
    <property type="entry name" value="PROTEIN_KINASE_DOM"/>
    <property type="match status" value="1"/>
</dbReference>
<dbReference type="OrthoDB" id="193931at2759"/>
<dbReference type="PANTHER" id="PTHR24346">
    <property type="entry name" value="MAP/MICROTUBULE AFFINITY-REGULATING KINASE"/>
    <property type="match status" value="1"/>
</dbReference>
<proteinExistence type="predicted"/>
<dbReference type="Gene3D" id="3.30.200.20">
    <property type="entry name" value="Phosphorylase Kinase, domain 1"/>
    <property type="match status" value="2"/>
</dbReference>
<dbReference type="InterPro" id="IPR011009">
    <property type="entry name" value="Kinase-like_dom_sf"/>
</dbReference>
<evidence type="ECO:0000259" key="4">
    <source>
        <dbReference type="PROSITE" id="PS50011"/>
    </source>
</evidence>
<dbReference type="GO" id="GO:0005737">
    <property type="term" value="C:cytoplasm"/>
    <property type="evidence" value="ECO:0007669"/>
    <property type="project" value="TreeGrafter"/>
</dbReference>
<evidence type="ECO:0000256" key="3">
    <source>
        <dbReference type="PROSITE-ProRule" id="PRU10141"/>
    </source>
</evidence>
<dbReference type="SUPFAM" id="SSF56112">
    <property type="entry name" value="Protein kinase-like (PK-like)"/>
    <property type="match status" value="1"/>
</dbReference>
<evidence type="ECO:0000256" key="1">
    <source>
        <dbReference type="ARBA" id="ARBA00022741"/>
    </source>
</evidence>
<dbReference type="PROSITE" id="PS00107">
    <property type="entry name" value="PROTEIN_KINASE_ATP"/>
    <property type="match status" value="1"/>
</dbReference>
<name>A0A1R0GTX2_9FUNG</name>
<dbReference type="PANTHER" id="PTHR24346:SF110">
    <property type="entry name" value="NON-SPECIFIC SERINE_THREONINE PROTEIN KINASE"/>
    <property type="match status" value="1"/>
</dbReference>
<dbReference type="Pfam" id="PF00069">
    <property type="entry name" value="Pkinase"/>
    <property type="match status" value="1"/>
</dbReference>
<dbReference type="Proteomes" id="UP000187455">
    <property type="component" value="Unassembled WGS sequence"/>
</dbReference>
<dbReference type="InterPro" id="IPR000719">
    <property type="entry name" value="Prot_kinase_dom"/>
</dbReference>
<dbReference type="InterPro" id="IPR017441">
    <property type="entry name" value="Protein_kinase_ATP_BS"/>
</dbReference>
<feature type="binding site" evidence="3">
    <location>
        <position position="63"/>
    </location>
    <ligand>
        <name>ATP</name>
        <dbReference type="ChEBI" id="CHEBI:30616"/>
    </ligand>
</feature>
<organism evidence="5 6">
    <name type="scientific">Smittium mucronatum</name>
    <dbReference type="NCBI Taxonomy" id="133383"/>
    <lineage>
        <taxon>Eukaryota</taxon>
        <taxon>Fungi</taxon>
        <taxon>Fungi incertae sedis</taxon>
        <taxon>Zoopagomycota</taxon>
        <taxon>Kickxellomycotina</taxon>
        <taxon>Harpellomycetes</taxon>
        <taxon>Harpellales</taxon>
        <taxon>Legeriomycetaceae</taxon>
        <taxon>Smittium</taxon>
    </lineage>
</organism>